<keyword evidence="4" id="KW-1185">Reference proteome</keyword>
<dbReference type="Pfam" id="PF01381">
    <property type="entry name" value="HTH_3"/>
    <property type="match status" value="1"/>
</dbReference>
<evidence type="ECO:0000256" key="1">
    <source>
        <dbReference type="ARBA" id="ARBA00023125"/>
    </source>
</evidence>
<dbReference type="PANTHER" id="PTHR46558:SF3">
    <property type="entry name" value="TRANSCRIPTIONAL REGULATOR"/>
    <property type="match status" value="1"/>
</dbReference>
<dbReference type="PANTHER" id="PTHR46558">
    <property type="entry name" value="TRACRIPTIONAL REGULATORY PROTEIN-RELATED-RELATED"/>
    <property type="match status" value="1"/>
</dbReference>
<dbReference type="SUPFAM" id="SSF47413">
    <property type="entry name" value="lambda repressor-like DNA-binding domains"/>
    <property type="match status" value="1"/>
</dbReference>
<dbReference type="OrthoDB" id="9811208at2"/>
<accession>A0A0U9HIT6</accession>
<name>A0A0U9HIT6_9FIRM</name>
<dbReference type="PROSITE" id="PS50943">
    <property type="entry name" value="HTH_CROC1"/>
    <property type="match status" value="1"/>
</dbReference>
<dbReference type="Proteomes" id="UP000062160">
    <property type="component" value="Unassembled WGS sequence"/>
</dbReference>
<dbReference type="STRING" id="224999.GCA_001485475_01848"/>
<evidence type="ECO:0000313" key="3">
    <source>
        <dbReference type="EMBL" id="GAQ25812.1"/>
    </source>
</evidence>
<dbReference type="EMBL" id="DF977003">
    <property type="protein sequence ID" value="GAQ25812.1"/>
    <property type="molecule type" value="Genomic_DNA"/>
</dbReference>
<proteinExistence type="predicted"/>
<evidence type="ECO:0000259" key="2">
    <source>
        <dbReference type="PROSITE" id="PS50943"/>
    </source>
</evidence>
<reference evidence="3" key="1">
    <citation type="journal article" date="2016" name="Genome Announc.">
        <title>Draft Genome Sequence of the Syntrophic Lactate-Degrading Bacterium Tepidanaerobacter syntrophicus JLT.</title>
        <authorList>
            <person name="Matsuura N."/>
            <person name="Ohashi A."/>
            <person name="Tourlousse D.M."/>
            <person name="Sekiguchi Y."/>
        </authorList>
    </citation>
    <scope>NUCLEOTIDE SEQUENCE [LARGE SCALE GENOMIC DNA]</scope>
    <source>
        <strain evidence="3">JL</strain>
    </source>
</reference>
<dbReference type="RefSeq" id="WP_059033370.1">
    <property type="nucleotide sequence ID" value="NZ_BSDN01000005.1"/>
</dbReference>
<sequence>MINRIKLARMEKGLTQQELADAVDVTRQTIHLIEKGKYNPSLKLCLSICHVLDKTLDDLFWIKEEDNK</sequence>
<dbReference type="Gene3D" id="1.10.260.40">
    <property type="entry name" value="lambda repressor-like DNA-binding domains"/>
    <property type="match status" value="1"/>
</dbReference>
<dbReference type="InterPro" id="IPR010982">
    <property type="entry name" value="Lambda_DNA-bd_dom_sf"/>
</dbReference>
<organism evidence="3">
    <name type="scientific">Tepidanaerobacter syntrophicus</name>
    <dbReference type="NCBI Taxonomy" id="224999"/>
    <lineage>
        <taxon>Bacteria</taxon>
        <taxon>Bacillati</taxon>
        <taxon>Bacillota</taxon>
        <taxon>Clostridia</taxon>
        <taxon>Thermosediminibacterales</taxon>
        <taxon>Tepidanaerobacteraceae</taxon>
        <taxon>Tepidanaerobacter</taxon>
    </lineage>
</organism>
<dbReference type="SMART" id="SM00530">
    <property type="entry name" value="HTH_XRE"/>
    <property type="match status" value="1"/>
</dbReference>
<dbReference type="CDD" id="cd00093">
    <property type="entry name" value="HTH_XRE"/>
    <property type="match status" value="1"/>
</dbReference>
<keyword evidence="1" id="KW-0238">DNA-binding</keyword>
<dbReference type="GO" id="GO:0003677">
    <property type="term" value="F:DNA binding"/>
    <property type="evidence" value="ECO:0007669"/>
    <property type="project" value="UniProtKB-KW"/>
</dbReference>
<gene>
    <name evidence="3" type="ORF">TSYNT_960</name>
</gene>
<dbReference type="AlphaFoldDB" id="A0A0U9HIT6"/>
<evidence type="ECO:0000313" key="4">
    <source>
        <dbReference type="Proteomes" id="UP000062160"/>
    </source>
</evidence>
<protein>
    <submittedName>
        <fullName evidence="3">Transcriptional regulator</fullName>
    </submittedName>
</protein>
<dbReference type="InterPro" id="IPR001387">
    <property type="entry name" value="Cro/C1-type_HTH"/>
</dbReference>
<feature type="domain" description="HTH cro/C1-type" evidence="2">
    <location>
        <begin position="5"/>
        <end position="59"/>
    </location>
</feature>